<evidence type="ECO:0000259" key="1">
    <source>
        <dbReference type="PROSITE" id="PS51022"/>
    </source>
</evidence>
<evidence type="ECO:0000313" key="2">
    <source>
        <dbReference type="EMBL" id="OCT75567.1"/>
    </source>
</evidence>
<dbReference type="PROSITE" id="PS51022">
    <property type="entry name" value="L27"/>
    <property type="match status" value="1"/>
</dbReference>
<dbReference type="AlphaFoldDB" id="A0A974CMK3"/>
<dbReference type="InterPro" id="IPR004172">
    <property type="entry name" value="L27_dom"/>
</dbReference>
<evidence type="ECO:0000313" key="3">
    <source>
        <dbReference type="Proteomes" id="UP000694892"/>
    </source>
</evidence>
<feature type="domain" description="L27" evidence="1">
    <location>
        <begin position="10"/>
        <end position="56"/>
    </location>
</feature>
<dbReference type="InterPro" id="IPR014775">
    <property type="entry name" value="L27_C"/>
</dbReference>
<reference evidence="3" key="1">
    <citation type="journal article" date="2016" name="Nature">
        <title>Genome evolution in the allotetraploid frog Xenopus laevis.</title>
        <authorList>
            <person name="Session A.M."/>
            <person name="Uno Y."/>
            <person name="Kwon T."/>
            <person name="Chapman J.A."/>
            <person name="Toyoda A."/>
            <person name="Takahashi S."/>
            <person name="Fukui A."/>
            <person name="Hikosaka A."/>
            <person name="Suzuki A."/>
            <person name="Kondo M."/>
            <person name="van Heeringen S.J."/>
            <person name="Quigley I."/>
            <person name="Heinz S."/>
            <person name="Ogino H."/>
            <person name="Ochi H."/>
            <person name="Hellsten U."/>
            <person name="Lyons J.B."/>
            <person name="Simakov O."/>
            <person name="Putnam N."/>
            <person name="Stites J."/>
            <person name="Kuroki Y."/>
            <person name="Tanaka T."/>
            <person name="Michiue T."/>
            <person name="Watanabe M."/>
            <person name="Bogdanovic O."/>
            <person name="Lister R."/>
            <person name="Georgiou G."/>
            <person name="Paranjpe S.S."/>
            <person name="van Kruijsbergen I."/>
            <person name="Shu S."/>
            <person name="Carlson J."/>
            <person name="Kinoshita T."/>
            <person name="Ohta Y."/>
            <person name="Mawaribuchi S."/>
            <person name="Jenkins J."/>
            <person name="Grimwood J."/>
            <person name="Schmutz J."/>
            <person name="Mitros T."/>
            <person name="Mozaffari S.V."/>
            <person name="Suzuki Y."/>
            <person name="Haramoto Y."/>
            <person name="Yamamoto T.S."/>
            <person name="Takagi C."/>
            <person name="Heald R."/>
            <person name="Miller K."/>
            <person name="Haudenschild C."/>
            <person name="Kitzman J."/>
            <person name="Nakayama T."/>
            <person name="Izutsu Y."/>
            <person name="Robert J."/>
            <person name="Fortriede J."/>
            <person name="Burns K."/>
            <person name="Lotay V."/>
            <person name="Karimi K."/>
            <person name="Yasuoka Y."/>
            <person name="Dichmann D.S."/>
            <person name="Flajnik M.F."/>
            <person name="Houston D.W."/>
            <person name="Shendure J."/>
            <person name="DuPasquier L."/>
            <person name="Vize P.D."/>
            <person name="Zorn A.M."/>
            <person name="Ito M."/>
            <person name="Marcotte E.M."/>
            <person name="Wallingford J.B."/>
            <person name="Ito Y."/>
            <person name="Asashima M."/>
            <person name="Ueno N."/>
            <person name="Matsuda Y."/>
            <person name="Veenstra G.J."/>
            <person name="Fujiyama A."/>
            <person name="Harland R.M."/>
            <person name="Taira M."/>
            <person name="Rokhsar D.S."/>
        </authorList>
    </citation>
    <scope>NUCLEOTIDE SEQUENCE [LARGE SCALE GENOMIC DNA]</scope>
    <source>
        <strain evidence="3">J</strain>
    </source>
</reference>
<gene>
    <name evidence="2" type="ORF">XELAEV_18030748mg</name>
</gene>
<dbReference type="Pfam" id="PF02828">
    <property type="entry name" value="L27"/>
    <property type="match status" value="1"/>
</dbReference>
<dbReference type="EMBL" id="CM004476">
    <property type="protein sequence ID" value="OCT75567.1"/>
    <property type="molecule type" value="Genomic_DNA"/>
</dbReference>
<sequence length="56" mass="6110">MPALSTGAGSDTGLYEILATLPAQLQPHVDSQEDLTFLWDMFGEKSLHSLVKVNHV</sequence>
<protein>
    <recommendedName>
        <fullName evidence="1">L27 domain-containing protein</fullName>
    </recommendedName>
</protein>
<organism evidence="2 3">
    <name type="scientific">Xenopus laevis</name>
    <name type="common">African clawed frog</name>
    <dbReference type="NCBI Taxonomy" id="8355"/>
    <lineage>
        <taxon>Eukaryota</taxon>
        <taxon>Metazoa</taxon>
        <taxon>Chordata</taxon>
        <taxon>Craniata</taxon>
        <taxon>Vertebrata</taxon>
        <taxon>Euteleostomi</taxon>
        <taxon>Amphibia</taxon>
        <taxon>Batrachia</taxon>
        <taxon>Anura</taxon>
        <taxon>Pipoidea</taxon>
        <taxon>Pipidae</taxon>
        <taxon>Xenopodinae</taxon>
        <taxon>Xenopus</taxon>
        <taxon>Xenopus</taxon>
    </lineage>
</organism>
<dbReference type="Proteomes" id="UP000694892">
    <property type="component" value="Chromosome 6L"/>
</dbReference>
<accession>A0A974CMK3</accession>
<proteinExistence type="predicted"/>
<name>A0A974CMK3_XENLA</name>